<dbReference type="InParanoid" id="K9U881"/>
<keyword evidence="2" id="KW-1185">Reference proteome</keyword>
<geneLocation type="plasmid" evidence="1 2">
    <name>pCHRO.01</name>
</geneLocation>
<dbReference type="HOGENOM" id="CLU_2715085_0_0_3"/>
<reference evidence="1 2" key="1">
    <citation type="submission" date="2012-06" db="EMBL/GenBank/DDBJ databases">
        <title>Finished plasmid 1 of genome of Chroococcidiopsis thermalis PCC 7203.</title>
        <authorList>
            <consortium name="US DOE Joint Genome Institute"/>
            <person name="Gugger M."/>
            <person name="Coursin T."/>
            <person name="Rippka R."/>
            <person name="Tandeau De Marsac N."/>
            <person name="Huntemann M."/>
            <person name="Wei C.-L."/>
            <person name="Han J."/>
            <person name="Detter J.C."/>
            <person name="Han C."/>
            <person name="Tapia R."/>
            <person name="Davenport K."/>
            <person name="Daligault H."/>
            <person name="Erkkila T."/>
            <person name="Gu W."/>
            <person name="Munk A.C.C."/>
            <person name="Teshima H."/>
            <person name="Xu Y."/>
            <person name="Chain P."/>
            <person name="Chen A."/>
            <person name="Krypides N."/>
            <person name="Mavromatis K."/>
            <person name="Markowitz V."/>
            <person name="Szeto E."/>
            <person name="Ivanova N."/>
            <person name="Mikhailova N."/>
            <person name="Ovchinnikova G."/>
            <person name="Pagani I."/>
            <person name="Pati A."/>
            <person name="Goodwin L."/>
            <person name="Peters L."/>
            <person name="Pitluck S."/>
            <person name="Woyke T."/>
            <person name="Kerfeld C."/>
        </authorList>
    </citation>
    <scope>NUCLEOTIDE SEQUENCE [LARGE SCALE GENOMIC DNA]</scope>
    <source>
        <strain evidence="1 2">PCC 7203</strain>
        <plasmid evidence="1 2">pCHRO.01</plasmid>
    </source>
</reference>
<accession>K9U881</accession>
<evidence type="ECO:0000313" key="2">
    <source>
        <dbReference type="Proteomes" id="UP000010384"/>
    </source>
</evidence>
<evidence type="ECO:0000313" key="1">
    <source>
        <dbReference type="EMBL" id="AFY91267.1"/>
    </source>
</evidence>
<protein>
    <submittedName>
        <fullName evidence="1">Uncharacterized protein</fullName>
    </submittedName>
</protein>
<organism evidence="1 2">
    <name type="scientific">Chroococcidiopsis thermalis (strain PCC 7203)</name>
    <dbReference type="NCBI Taxonomy" id="251229"/>
    <lineage>
        <taxon>Bacteria</taxon>
        <taxon>Bacillati</taxon>
        <taxon>Cyanobacteriota</taxon>
        <taxon>Cyanophyceae</taxon>
        <taxon>Chroococcidiopsidales</taxon>
        <taxon>Chroococcidiopsidaceae</taxon>
        <taxon>Chroococcidiopsis</taxon>
    </lineage>
</organism>
<dbReference type="OrthoDB" id="583352at2"/>
<keyword evidence="1" id="KW-0614">Plasmid</keyword>
<dbReference type="AlphaFoldDB" id="K9U881"/>
<proteinExistence type="predicted"/>
<name>K9U881_CHRTP</name>
<dbReference type="KEGG" id="cthe:Chro_5933"/>
<dbReference type="EMBL" id="CP003598">
    <property type="protein sequence ID" value="AFY91267.1"/>
    <property type="molecule type" value="Genomic_DNA"/>
</dbReference>
<dbReference type="Proteomes" id="UP000010384">
    <property type="component" value="Plasmid pCHRO.01"/>
</dbReference>
<gene>
    <name evidence="1" type="ORF">Chro_5933</name>
</gene>
<sequence length="72" mass="8030">MYNQLSKPRTFIILLVASFGLITSPVLGELAAASKLSTEFDSAMLDAQFEEETINMIEADAAYVRAIRERFN</sequence>
<dbReference type="RefSeq" id="WP_015163204.1">
    <property type="nucleotide sequence ID" value="NC_019699.1"/>
</dbReference>